<dbReference type="PANTHER" id="PTHR46018:SF2">
    <property type="entry name" value="ZINC PHOSPHODIESTERASE ELAC PROTEIN 1"/>
    <property type="match status" value="1"/>
</dbReference>
<feature type="binding site" evidence="8">
    <location>
        <position position="66"/>
    </location>
    <ligand>
        <name>Zn(2+)</name>
        <dbReference type="ChEBI" id="CHEBI:29105"/>
        <label>2</label>
        <note>catalytic</note>
    </ligand>
</feature>
<dbReference type="GO" id="GO:0042781">
    <property type="term" value="F:3'-tRNA processing endoribonuclease activity"/>
    <property type="evidence" value="ECO:0007669"/>
    <property type="project" value="UniProtKB-UniRule"/>
</dbReference>
<name>A0A9D1VA72_9BACT</name>
<feature type="binding site" evidence="8">
    <location>
        <position position="138"/>
    </location>
    <ligand>
        <name>Zn(2+)</name>
        <dbReference type="ChEBI" id="CHEBI:29105"/>
        <label>1</label>
        <note>catalytic</note>
    </ligand>
</feature>
<evidence type="ECO:0000256" key="4">
    <source>
        <dbReference type="ARBA" id="ARBA00022723"/>
    </source>
</evidence>
<reference evidence="10" key="2">
    <citation type="submission" date="2021-04" db="EMBL/GenBank/DDBJ databases">
        <authorList>
            <person name="Gilroy R."/>
        </authorList>
    </citation>
    <scope>NUCLEOTIDE SEQUENCE</scope>
    <source>
        <strain evidence="10">14975</strain>
    </source>
</reference>
<dbReference type="Gene3D" id="3.60.15.10">
    <property type="entry name" value="Ribonuclease Z/Hydroxyacylglutathione hydrolase-like"/>
    <property type="match status" value="1"/>
</dbReference>
<evidence type="ECO:0000313" key="11">
    <source>
        <dbReference type="Proteomes" id="UP000823964"/>
    </source>
</evidence>
<evidence type="ECO:0000313" key="10">
    <source>
        <dbReference type="EMBL" id="HIX19015.1"/>
    </source>
</evidence>
<dbReference type="EMBL" id="DXFQ01000006">
    <property type="protein sequence ID" value="HIX19015.1"/>
    <property type="molecule type" value="Genomic_DNA"/>
</dbReference>
<dbReference type="CDD" id="cd07717">
    <property type="entry name" value="RNaseZ_ZiPD-like_MBL-fold"/>
    <property type="match status" value="1"/>
</dbReference>
<evidence type="ECO:0000256" key="1">
    <source>
        <dbReference type="ARBA" id="ARBA00011738"/>
    </source>
</evidence>
<keyword evidence="2 8" id="KW-0819">tRNA processing</keyword>
<comment type="catalytic activity">
    <reaction evidence="8">
        <text>Endonucleolytic cleavage of RNA, removing extra 3' nucleotides from tRNA precursor, generating 3' termini of tRNAs. A 3'-hydroxy group is left at the tRNA terminus and a 5'-phosphoryl group is left at the trailer molecule.</text>
        <dbReference type="EC" id="3.1.26.11"/>
    </reaction>
</comment>
<feature type="domain" description="Metallo-beta-lactamase" evidence="9">
    <location>
        <begin position="22"/>
        <end position="101"/>
    </location>
</feature>
<evidence type="ECO:0000256" key="5">
    <source>
        <dbReference type="ARBA" id="ARBA00022759"/>
    </source>
</evidence>
<dbReference type="AlphaFoldDB" id="A0A9D1VA72"/>
<dbReference type="InterPro" id="IPR001279">
    <property type="entry name" value="Metallo-B-lactamas"/>
</dbReference>
<keyword evidence="7 8" id="KW-0862">Zinc</keyword>
<evidence type="ECO:0000256" key="3">
    <source>
        <dbReference type="ARBA" id="ARBA00022722"/>
    </source>
</evidence>
<feature type="binding site" evidence="8">
    <location>
        <position position="266"/>
    </location>
    <ligand>
        <name>Zn(2+)</name>
        <dbReference type="ChEBI" id="CHEBI:29105"/>
        <label>2</label>
        <note>catalytic</note>
    </ligand>
</feature>
<evidence type="ECO:0000256" key="2">
    <source>
        <dbReference type="ARBA" id="ARBA00022694"/>
    </source>
</evidence>
<dbReference type="Pfam" id="PF00753">
    <property type="entry name" value="Lactamase_B"/>
    <property type="match status" value="1"/>
</dbReference>
<gene>
    <name evidence="8" type="primary">rnz</name>
    <name evidence="10" type="ORF">H9862_00255</name>
</gene>
<dbReference type="NCBIfam" id="NF000801">
    <property type="entry name" value="PRK00055.1-3"/>
    <property type="match status" value="1"/>
</dbReference>
<dbReference type="InterPro" id="IPR013471">
    <property type="entry name" value="RNase_Z/BN"/>
</dbReference>
<dbReference type="EC" id="3.1.26.11" evidence="8"/>
<feature type="binding site" evidence="8">
    <location>
        <position position="206"/>
    </location>
    <ligand>
        <name>Zn(2+)</name>
        <dbReference type="ChEBI" id="CHEBI:29105"/>
        <label>2</label>
        <note>catalytic</note>
    </ligand>
</feature>
<comment type="subunit">
    <text evidence="1 8">Homodimer.</text>
</comment>
<comment type="similarity">
    <text evidence="8">Belongs to the RNase Z family.</text>
</comment>
<feature type="binding site" evidence="8">
    <location>
        <position position="65"/>
    </location>
    <ligand>
        <name>Zn(2+)</name>
        <dbReference type="ChEBI" id="CHEBI:29105"/>
        <label>2</label>
        <note>catalytic</note>
    </ligand>
</feature>
<comment type="caution">
    <text evidence="10">The sequence shown here is derived from an EMBL/GenBank/DDBJ whole genome shotgun (WGS) entry which is preliminary data.</text>
</comment>
<sequence>MLDLCLLGTGGTQPLMNRWLTSLVVRYSGHALLIDCGEGTQIAAQRAAVSLKPVDKILLTHLHADHVSGLPGLLLTMGNMGRSESVSVIGPRGTERLIDAVRVIAPNLPFDLRVSELETEQELMYFLDCDIEAFAVRHGVPCYGYSITLPRAGKFDAAKARALGIPLPFWSRLQKGESIEHEGQLYTPDLVMGPPRRGLKITYCTDSRPTPAIAAAAQNADLFICEGMYGDDESLPKARENRHMLFSEAARLAAEAGGVRELWLTHYSPSLPNPKAYRDIARAIFPNTHTARDGWTKELRFEDE</sequence>
<organism evidence="10 11">
    <name type="scientific">Candidatus Akkermansia intestinigallinarum</name>
    <dbReference type="NCBI Taxonomy" id="2838431"/>
    <lineage>
        <taxon>Bacteria</taxon>
        <taxon>Pseudomonadati</taxon>
        <taxon>Verrucomicrobiota</taxon>
        <taxon>Verrucomicrobiia</taxon>
        <taxon>Verrucomicrobiales</taxon>
        <taxon>Akkermansiaceae</taxon>
        <taxon>Akkermansia</taxon>
    </lineage>
</organism>
<keyword evidence="3 8" id="KW-0540">Nuclease</keyword>
<keyword evidence="5 8" id="KW-0255">Endonuclease</keyword>
<dbReference type="GO" id="GO:0008270">
    <property type="term" value="F:zinc ion binding"/>
    <property type="evidence" value="ECO:0007669"/>
    <property type="project" value="UniProtKB-UniRule"/>
</dbReference>
<feature type="active site" description="Proton acceptor" evidence="8">
    <location>
        <position position="65"/>
    </location>
</feature>
<evidence type="ECO:0000256" key="7">
    <source>
        <dbReference type="ARBA" id="ARBA00022833"/>
    </source>
</evidence>
<evidence type="ECO:0000256" key="6">
    <source>
        <dbReference type="ARBA" id="ARBA00022801"/>
    </source>
</evidence>
<comment type="function">
    <text evidence="8">Zinc phosphodiesterase, which displays some tRNA 3'-processing endonuclease activity. Probably involved in tRNA maturation, by removing a 3'-trailer from precursor tRNA.</text>
</comment>
<dbReference type="Proteomes" id="UP000823964">
    <property type="component" value="Unassembled WGS sequence"/>
</dbReference>
<comment type="cofactor">
    <cofactor evidence="8">
        <name>Zn(2+)</name>
        <dbReference type="ChEBI" id="CHEBI:29105"/>
    </cofactor>
    <text evidence="8">Binds 2 Zn(2+) ions.</text>
</comment>
<dbReference type="PANTHER" id="PTHR46018">
    <property type="entry name" value="ZINC PHOSPHODIESTERASE ELAC PROTEIN 1"/>
    <property type="match status" value="1"/>
</dbReference>
<evidence type="ECO:0000259" key="9">
    <source>
        <dbReference type="Pfam" id="PF00753"/>
    </source>
</evidence>
<feature type="binding site" evidence="8">
    <location>
        <position position="206"/>
    </location>
    <ligand>
        <name>Zn(2+)</name>
        <dbReference type="ChEBI" id="CHEBI:29105"/>
        <label>1</label>
        <note>catalytic</note>
    </ligand>
</feature>
<proteinExistence type="inferred from homology"/>
<dbReference type="InterPro" id="IPR036866">
    <property type="entry name" value="RibonucZ/Hydroxyglut_hydro"/>
</dbReference>
<dbReference type="SUPFAM" id="SSF56281">
    <property type="entry name" value="Metallo-hydrolase/oxidoreductase"/>
    <property type="match status" value="1"/>
</dbReference>
<dbReference type="HAMAP" id="MF_01818">
    <property type="entry name" value="RNase_Z_BN"/>
    <property type="match status" value="1"/>
</dbReference>
<keyword evidence="4 8" id="KW-0479">Metal-binding</keyword>
<evidence type="ECO:0000256" key="8">
    <source>
        <dbReference type="HAMAP-Rule" id="MF_01818"/>
    </source>
</evidence>
<feature type="binding site" evidence="8">
    <location>
        <position position="61"/>
    </location>
    <ligand>
        <name>Zn(2+)</name>
        <dbReference type="ChEBI" id="CHEBI:29105"/>
        <label>1</label>
        <note>catalytic</note>
    </ligand>
</feature>
<reference evidence="10" key="1">
    <citation type="journal article" date="2021" name="PeerJ">
        <title>Extensive microbial diversity within the chicken gut microbiome revealed by metagenomics and culture.</title>
        <authorList>
            <person name="Gilroy R."/>
            <person name="Ravi A."/>
            <person name="Getino M."/>
            <person name="Pursley I."/>
            <person name="Horton D.L."/>
            <person name="Alikhan N.F."/>
            <person name="Baker D."/>
            <person name="Gharbi K."/>
            <person name="Hall N."/>
            <person name="Watson M."/>
            <person name="Adriaenssens E.M."/>
            <person name="Foster-Nyarko E."/>
            <person name="Jarju S."/>
            <person name="Secka A."/>
            <person name="Antonio M."/>
            <person name="Oren A."/>
            <person name="Chaudhuri R.R."/>
            <person name="La Ragione R."/>
            <person name="Hildebrand F."/>
            <person name="Pallen M.J."/>
        </authorList>
    </citation>
    <scope>NUCLEOTIDE SEQUENCE</scope>
    <source>
        <strain evidence="10">14975</strain>
    </source>
</reference>
<protein>
    <recommendedName>
        <fullName evidence="8">Ribonuclease Z</fullName>
        <shortName evidence="8">RNase Z</shortName>
        <ecNumber evidence="8">3.1.26.11</ecNumber>
    </recommendedName>
    <alternativeName>
        <fullName evidence="8">tRNA 3 endonuclease</fullName>
    </alternativeName>
    <alternativeName>
        <fullName evidence="8">tRNase Z</fullName>
    </alternativeName>
</protein>
<keyword evidence="6 8" id="KW-0378">Hydrolase</keyword>
<feature type="binding site" evidence="8">
    <location>
        <position position="63"/>
    </location>
    <ligand>
        <name>Zn(2+)</name>
        <dbReference type="ChEBI" id="CHEBI:29105"/>
        <label>1</label>
        <note>catalytic</note>
    </ligand>
</feature>
<accession>A0A9D1VA72</accession>